<evidence type="ECO:0000313" key="1">
    <source>
        <dbReference type="EMBL" id="ADZ09737.1"/>
    </source>
</evidence>
<sequence>MGITLWDLVGKVESIENPTVYVENYTNEEDPSKEGEIHRVEINVEDTDTEIMTGPYILEADSKQALDQQVKFTLSGYFRKVDVVNKLY</sequence>
<name>F0T8I6_METLA</name>
<dbReference type="AlphaFoldDB" id="F0T8I6"/>
<dbReference type="Proteomes" id="UP000007490">
    <property type="component" value="Chromosome"/>
</dbReference>
<protein>
    <submittedName>
        <fullName evidence="1">Uncharacterized protein</fullName>
    </submittedName>
</protein>
<organism evidence="1 2">
    <name type="scientific">Methanobacterium lacus (strain AL-21)</name>
    <dbReference type="NCBI Taxonomy" id="877455"/>
    <lineage>
        <taxon>Archaea</taxon>
        <taxon>Methanobacteriati</taxon>
        <taxon>Methanobacteriota</taxon>
        <taxon>Methanomada group</taxon>
        <taxon>Methanobacteria</taxon>
        <taxon>Methanobacteriales</taxon>
        <taxon>Methanobacteriaceae</taxon>
        <taxon>Methanobacterium</taxon>
    </lineage>
</organism>
<keyword evidence="2" id="KW-1185">Reference proteome</keyword>
<proteinExistence type="predicted"/>
<dbReference type="HOGENOM" id="CLU_2461789_0_0_2"/>
<dbReference type="KEGG" id="mel:Metbo_1505"/>
<reference evidence="2" key="1">
    <citation type="submission" date="2011-02" db="EMBL/GenBank/DDBJ databases">
        <title>Complete sequence of Methanobacterium sp. AL-21.</title>
        <authorList>
            <consortium name="US DOE Joint Genome Institute"/>
            <person name="Lucas S."/>
            <person name="Copeland A."/>
            <person name="Lapidus A."/>
            <person name="Cheng J.-F."/>
            <person name="Goodwin L."/>
            <person name="Pitluck S."/>
            <person name="Chertkov O."/>
            <person name="Detter J.C."/>
            <person name="Han C."/>
            <person name="Tapia R."/>
            <person name="Land M."/>
            <person name="Hauser L."/>
            <person name="Kyrpides N."/>
            <person name="Ivanova N."/>
            <person name="Mikhailova N."/>
            <person name="Pagani I."/>
            <person name="Cadillo-Quiroz H."/>
            <person name="Imachi H."/>
            <person name="Zinder S."/>
            <person name="Liu W."/>
            <person name="Woyke T."/>
        </authorList>
    </citation>
    <scope>NUCLEOTIDE SEQUENCE [LARGE SCALE GENOMIC DNA]</scope>
    <source>
        <strain evidence="2">AL-21</strain>
    </source>
</reference>
<dbReference type="RefSeq" id="WP_013645088.1">
    <property type="nucleotide sequence ID" value="NC_015216.1"/>
</dbReference>
<dbReference type="STRING" id="877455.Metbo_1505"/>
<evidence type="ECO:0000313" key="2">
    <source>
        <dbReference type="Proteomes" id="UP000007490"/>
    </source>
</evidence>
<reference evidence="1 2" key="2">
    <citation type="journal article" date="2014" name="Int. J. Syst. Evol. Microbiol.">
        <title>Methanobacterium paludis sp. nov. and a novel strain of Methanobacterium lacus isolated from northern peatlands.</title>
        <authorList>
            <person name="Cadillo-Quiroz H."/>
            <person name="Brauer S.L."/>
            <person name="Goodson N."/>
            <person name="Yavitt J.B."/>
            <person name="Zinder S.H."/>
        </authorList>
    </citation>
    <scope>NUCLEOTIDE SEQUENCE [LARGE SCALE GENOMIC DNA]</scope>
    <source>
        <strain evidence="1 2">AL-21</strain>
    </source>
</reference>
<gene>
    <name evidence="1" type="ordered locus">Metbo_1505</name>
</gene>
<accession>F0T8I6</accession>
<dbReference type="EMBL" id="CP002551">
    <property type="protein sequence ID" value="ADZ09737.1"/>
    <property type="molecule type" value="Genomic_DNA"/>
</dbReference>
<dbReference type="GeneID" id="10277956"/>
<dbReference type="OrthoDB" id="375975at2157"/>